<dbReference type="GO" id="GO:0008080">
    <property type="term" value="F:N-acetyltransferase activity"/>
    <property type="evidence" value="ECO:0007669"/>
    <property type="project" value="TreeGrafter"/>
</dbReference>
<feature type="domain" description="N-acetyltransferase" evidence="4">
    <location>
        <begin position="3"/>
        <end position="152"/>
    </location>
</feature>
<evidence type="ECO:0000313" key="6">
    <source>
        <dbReference type="Proteomes" id="UP000238442"/>
    </source>
</evidence>
<keyword evidence="2 5" id="KW-0808">Transferase</keyword>
<evidence type="ECO:0000313" key="5">
    <source>
        <dbReference type="EMBL" id="AVI50418.1"/>
    </source>
</evidence>
<dbReference type="RefSeq" id="WP_105215244.1">
    <property type="nucleotide sequence ID" value="NZ_CP027062.1"/>
</dbReference>
<dbReference type="OrthoDB" id="9805924at2"/>
<comment type="similarity">
    <text evidence="1">Belongs to the acetyltransferase family.</text>
</comment>
<gene>
    <name evidence="5" type="ORF">C5O00_04260</name>
</gene>
<dbReference type="FunFam" id="3.40.630.30:FF:000064">
    <property type="entry name" value="GNAT family acetyltransferase"/>
    <property type="match status" value="1"/>
</dbReference>
<evidence type="ECO:0000256" key="1">
    <source>
        <dbReference type="ARBA" id="ARBA00008694"/>
    </source>
</evidence>
<dbReference type="CDD" id="cd04301">
    <property type="entry name" value="NAT_SF"/>
    <property type="match status" value="1"/>
</dbReference>
<keyword evidence="3" id="KW-0012">Acyltransferase</keyword>
<dbReference type="InterPro" id="IPR000182">
    <property type="entry name" value="GNAT_dom"/>
</dbReference>
<dbReference type="SUPFAM" id="SSF55729">
    <property type="entry name" value="Acyl-CoA N-acyltransferases (Nat)"/>
    <property type="match status" value="1"/>
</dbReference>
<dbReference type="InterPro" id="IPR017255">
    <property type="entry name" value="AcTrfase_GNAT_prd"/>
</dbReference>
<accession>A0A2S0HUY0</accession>
<proteinExistence type="inferred from homology"/>
<dbReference type="EMBL" id="CP027062">
    <property type="protein sequence ID" value="AVI50418.1"/>
    <property type="molecule type" value="Genomic_DNA"/>
</dbReference>
<keyword evidence="6" id="KW-1185">Reference proteome</keyword>
<evidence type="ECO:0000259" key="4">
    <source>
        <dbReference type="PROSITE" id="PS51186"/>
    </source>
</evidence>
<organism evidence="5 6">
    <name type="scientific">Pukyongia salina</name>
    <dbReference type="NCBI Taxonomy" id="2094025"/>
    <lineage>
        <taxon>Bacteria</taxon>
        <taxon>Pseudomonadati</taxon>
        <taxon>Bacteroidota</taxon>
        <taxon>Flavobacteriia</taxon>
        <taxon>Flavobacteriales</taxon>
        <taxon>Flavobacteriaceae</taxon>
        <taxon>Pukyongia</taxon>
    </lineage>
</organism>
<sequence length="158" mass="18285">MEIVIRNAVREDMSSVLQLIKELAEFEKEPNAVEVTRNELEDAGFGEHKQFDCFVAEVEQNIVGMALIYFRFSTWKGKTVHLEDLIVTEEMRGKGVGQALYRRVLKFALDQGVKRVNWVVLDWNKPAIEFYERSGATILSNWWQVEMEEPALKAYIGN</sequence>
<dbReference type="Pfam" id="PF00583">
    <property type="entry name" value="Acetyltransf_1"/>
    <property type="match status" value="1"/>
</dbReference>
<dbReference type="KEGG" id="aue:C5O00_04260"/>
<dbReference type="InterPro" id="IPR016181">
    <property type="entry name" value="Acyl_CoA_acyltransferase"/>
</dbReference>
<dbReference type="PIRSF" id="PIRSF037663">
    <property type="entry name" value="Acetyltransf_GNAT_prd"/>
    <property type="match status" value="1"/>
</dbReference>
<dbReference type="Gene3D" id="3.40.630.30">
    <property type="match status" value="1"/>
</dbReference>
<dbReference type="AlphaFoldDB" id="A0A2S0HUY0"/>
<dbReference type="PROSITE" id="PS51186">
    <property type="entry name" value="GNAT"/>
    <property type="match status" value="1"/>
</dbReference>
<dbReference type="PANTHER" id="PTHR10545">
    <property type="entry name" value="DIAMINE N-ACETYLTRANSFERASE"/>
    <property type="match status" value="1"/>
</dbReference>
<dbReference type="PANTHER" id="PTHR10545:SF29">
    <property type="entry name" value="GH14572P-RELATED"/>
    <property type="match status" value="1"/>
</dbReference>
<dbReference type="InterPro" id="IPR051016">
    <property type="entry name" value="Diverse_Substrate_AcTransf"/>
</dbReference>
<reference evidence="5 6" key="1">
    <citation type="submission" date="2018-02" db="EMBL/GenBank/DDBJ databases">
        <title>Genomic analysis of the strain RR4-38 isolated from a seawater recirculating aquaculture system.</title>
        <authorList>
            <person name="Kim Y.-S."/>
            <person name="Jang Y.H."/>
            <person name="Kim K.-H."/>
        </authorList>
    </citation>
    <scope>NUCLEOTIDE SEQUENCE [LARGE SCALE GENOMIC DNA]</scope>
    <source>
        <strain evidence="5 6">RR4-38</strain>
    </source>
</reference>
<dbReference type="Proteomes" id="UP000238442">
    <property type="component" value="Chromosome"/>
</dbReference>
<evidence type="ECO:0000256" key="3">
    <source>
        <dbReference type="ARBA" id="ARBA00023315"/>
    </source>
</evidence>
<protein>
    <submittedName>
        <fullName evidence="5">GNAT family N-acetyltransferase</fullName>
    </submittedName>
</protein>
<name>A0A2S0HUY0_9FLAO</name>
<evidence type="ECO:0000256" key="2">
    <source>
        <dbReference type="ARBA" id="ARBA00022679"/>
    </source>
</evidence>